<name>A0A7F5R105_AGRPL</name>
<protein>
    <submittedName>
        <fullName evidence="4">Myosin-9</fullName>
    </submittedName>
</protein>
<reference evidence="4" key="1">
    <citation type="submission" date="2025-08" db="UniProtKB">
        <authorList>
            <consortium name="RefSeq"/>
        </authorList>
    </citation>
    <scope>IDENTIFICATION</scope>
    <source>
        <tissue evidence="4">Entire body</tissue>
    </source>
</reference>
<evidence type="ECO:0000313" key="4">
    <source>
        <dbReference type="RefSeq" id="XP_025831376.1"/>
    </source>
</evidence>
<dbReference type="GeneID" id="108737552"/>
<keyword evidence="1" id="KW-0175">Coiled coil</keyword>
<dbReference type="GO" id="GO:0005814">
    <property type="term" value="C:centriole"/>
    <property type="evidence" value="ECO:0007669"/>
    <property type="project" value="TreeGrafter"/>
</dbReference>
<keyword evidence="3" id="KW-1185">Reference proteome</keyword>
<dbReference type="GO" id="GO:0030010">
    <property type="term" value="P:establishment of cell polarity"/>
    <property type="evidence" value="ECO:0007669"/>
    <property type="project" value="TreeGrafter"/>
</dbReference>
<dbReference type="Pfam" id="PF15964">
    <property type="entry name" value="CCCAP"/>
    <property type="match status" value="1"/>
</dbReference>
<dbReference type="AlphaFoldDB" id="A0A7F5R105"/>
<gene>
    <name evidence="4" type="primary">LOC108737552</name>
</gene>
<feature type="region of interest" description="Disordered" evidence="2">
    <location>
        <begin position="859"/>
        <end position="895"/>
    </location>
</feature>
<dbReference type="Proteomes" id="UP000192223">
    <property type="component" value="Unplaced"/>
</dbReference>
<organism evidence="3 4">
    <name type="scientific">Agrilus planipennis</name>
    <name type="common">Emerald ash borer</name>
    <name type="synonym">Agrilus marcopoli</name>
    <dbReference type="NCBI Taxonomy" id="224129"/>
    <lineage>
        <taxon>Eukaryota</taxon>
        <taxon>Metazoa</taxon>
        <taxon>Ecdysozoa</taxon>
        <taxon>Arthropoda</taxon>
        <taxon>Hexapoda</taxon>
        <taxon>Insecta</taxon>
        <taxon>Pterygota</taxon>
        <taxon>Neoptera</taxon>
        <taxon>Endopterygota</taxon>
        <taxon>Coleoptera</taxon>
        <taxon>Polyphaga</taxon>
        <taxon>Elateriformia</taxon>
        <taxon>Buprestoidea</taxon>
        <taxon>Buprestidae</taxon>
        <taxon>Agrilinae</taxon>
        <taxon>Agrilus</taxon>
    </lineage>
</organism>
<dbReference type="OrthoDB" id="10252347at2759"/>
<dbReference type="PANTHER" id="PTHR34343:SF1">
    <property type="entry name" value="SEROLOGICALLY DEFINED COLON CANCER ANTIGEN 8"/>
    <property type="match status" value="1"/>
</dbReference>
<proteinExistence type="predicted"/>
<feature type="region of interest" description="Disordered" evidence="2">
    <location>
        <begin position="747"/>
        <end position="807"/>
    </location>
</feature>
<feature type="region of interest" description="Disordered" evidence="2">
    <location>
        <begin position="925"/>
        <end position="948"/>
    </location>
</feature>
<dbReference type="GO" id="GO:0005813">
    <property type="term" value="C:centrosome"/>
    <property type="evidence" value="ECO:0007669"/>
    <property type="project" value="InterPro"/>
</dbReference>
<feature type="compositionally biased region" description="Polar residues" evidence="2">
    <location>
        <begin position="752"/>
        <end position="770"/>
    </location>
</feature>
<feature type="coiled-coil region" evidence="1">
    <location>
        <begin position="363"/>
        <end position="538"/>
    </location>
</feature>
<evidence type="ECO:0000256" key="1">
    <source>
        <dbReference type="SAM" id="Coils"/>
    </source>
</evidence>
<feature type="coiled-coil region" evidence="1">
    <location>
        <begin position="571"/>
        <end position="637"/>
    </location>
</feature>
<dbReference type="PANTHER" id="PTHR34343">
    <property type="entry name" value="SEROLOGICALLY DEFINED COLON CANCER ANTIGEN 8"/>
    <property type="match status" value="1"/>
</dbReference>
<feature type="compositionally biased region" description="Polar residues" evidence="2">
    <location>
        <begin position="925"/>
        <end position="947"/>
    </location>
</feature>
<dbReference type="GO" id="GO:0001764">
    <property type="term" value="P:neuron migration"/>
    <property type="evidence" value="ECO:0007669"/>
    <property type="project" value="TreeGrafter"/>
</dbReference>
<evidence type="ECO:0000313" key="3">
    <source>
        <dbReference type="Proteomes" id="UP000192223"/>
    </source>
</evidence>
<dbReference type="GO" id="GO:0007098">
    <property type="term" value="P:centrosome cycle"/>
    <property type="evidence" value="ECO:0007669"/>
    <property type="project" value="InterPro"/>
</dbReference>
<dbReference type="RefSeq" id="XP_025831376.1">
    <property type="nucleotide sequence ID" value="XM_025975591.1"/>
</dbReference>
<feature type="compositionally biased region" description="Polar residues" evidence="2">
    <location>
        <begin position="780"/>
        <end position="807"/>
    </location>
</feature>
<dbReference type="InterPro" id="IPR031887">
    <property type="entry name" value="SDCCAG8"/>
</dbReference>
<dbReference type="KEGG" id="apln:108737552"/>
<dbReference type="InParanoid" id="A0A7F5R105"/>
<feature type="coiled-coil region" evidence="1">
    <location>
        <begin position="685"/>
        <end position="719"/>
    </location>
</feature>
<accession>A0A7F5R105</accession>
<evidence type="ECO:0000256" key="2">
    <source>
        <dbReference type="SAM" id="MobiDB-lite"/>
    </source>
</evidence>
<dbReference type="GO" id="GO:0035148">
    <property type="term" value="P:tube formation"/>
    <property type="evidence" value="ECO:0007669"/>
    <property type="project" value="TreeGrafter"/>
</dbReference>
<dbReference type="FunCoup" id="A0A7F5R105">
    <property type="interactions" value="47"/>
</dbReference>
<sequence>MPQSLSGATITDSLLRTIWSGRLPTHIQAILAAMKDKELDDVAEIADSIIDSVHGHTIANVTPNNGPTIQNLVEMVNSFKIDLNDMRRRMCTSKMLANSGVGSNSQKKNKFGLGPTLGSVKNLFSTKYLAKPIGLQGYEKKKKSRRSTADNKMEYKKRPSYADTAYREAVSRLKYFLTESYFPSKRNYGREIDSAGEETDNQSLLSAESRNTSKYFTLPHNRYSPVVMKPHFYTAPRSMLNADSSKNVLTDFKNINYDNKVPPEILKFINKQEEYIYHLEKETRYCKDELAELVRKVKRSIPENNNYIEKYTTYDTKFTFSNPDETETEIENEPSKRLASKTFTSPKKTVILEGPSIVFESRISELEAQLMQAKIELQKAIEENETLKYKNSTGDVVGSDNETLKKQLESLQREKIILQESVTKLQLALSHLKDKEFDTTDQMKRSLNAAEHAHYEKNAAEQEIRRLRDELDRQHSKLRETISEQTRRIAEERNTIERRYSQQIEQLTAELAVQWENANKVQLELDKQRRESADLRREIAQKNGYIDDLRKDMHSKIASLQSDLAISGAEKGSLEEQLATLQLTNERNERQFKQEINRMQAEVQSLRQRLDRADADLIHSRRENLRLNEQIASLEKEVNLNAALADEKQKGEMLALPLPIIKSEGNNNDVASMIKEMEDKHAVTVAELESMIHSQNQLMEKLTNECHALTKKLEDNSTRHVKEIRQLQTSLDFLTRSLCQNEFKKDKAYDPESTSTKTPLAIVHSTQNSTDENENEPENNKTSATINCSNAKQTPTELSQSDYADSNFNQHNAKDIKEISNAIQYSQNAENLDPDECNDQQHNVDNSFEHTDIKNLENEQYSTSSEQQPYLNANPQQSDISYDSINTNTPIPNGNLQIQKNLNPQLGMNEQYNSSQGYIDDSKMQQQYEHPSQQYSQISDHQQYSESDQQQYADQMNQQYSNDLKEPYLEGSQEAYQNLNQQYDDQMNQQYANDLKDQYLQENIHEQYPEDQDLHQQYGTNLNQEYTDDSSKYYQDENAHGEDSTAYEFNHTYDQQIAPENAGYEKE</sequence>